<dbReference type="Proteomes" id="UP000534870">
    <property type="component" value="Unassembled WGS sequence"/>
</dbReference>
<dbReference type="PROSITE" id="PS50005">
    <property type="entry name" value="TPR"/>
    <property type="match status" value="2"/>
</dbReference>
<accession>A0A7Y7ITW1</accession>
<dbReference type="EMBL" id="JABXXP010000025">
    <property type="protein sequence ID" value="NVN10249.1"/>
    <property type="molecule type" value="Genomic_DNA"/>
</dbReference>
<dbReference type="AlphaFoldDB" id="A0A7Y7ITW1"/>
<name>A0A7Y7ITW1_9PROT</name>
<dbReference type="InterPro" id="IPR052943">
    <property type="entry name" value="TMTC_O-mannosyl-trnsfr"/>
</dbReference>
<evidence type="ECO:0000256" key="1">
    <source>
        <dbReference type="PROSITE-ProRule" id="PRU00339"/>
    </source>
</evidence>
<evidence type="ECO:0000313" key="2">
    <source>
        <dbReference type="EMBL" id="NVN10249.1"/>
    </source>
</evidence>
<dbReference type="InterPro" id="IPR002201">
    <property type="entry name" value="Glyco_trans_9"/>
</dbReference>
<dbReference type="SMART" id="SM00028">
    <property type="entry name" value="TPR"/>
    <property type="match status" value="4"/>
</dbReference>
<dbReference type="InterPro" id="IPR019734">
    <property type="entry name" value="TPR_rpt"/>
</dbReference>
<dbReference type="GO" id="GO:0016757">
    <property type="term" value="F:glycosyltransferase activity"/>
    <property type="evidence" value="ECO:0007669"/>
    <property type="project" value="InterPro"/>
</dbReference>
<keyword evidence="1" id="KW-0802">TPR repeat</keyword>
<dbReference type="PANTHER" id="PTHR44809">
    <property type="match status" value="1"/>
</dbReference>
<dbReference type="Pfam" id="PF01075">
    <property type="entry name" value="Glyco_transf_9"/>
    <property type="match status" value="1"/>
</dbReference>
<dbReference type="Gene3D" id="3.40.50.2000">
    <property type="entry name" value="Glycogen Phosphorylase B"/>
    <property type="match status" value="1"/>
</dbReference>
<organism evidence="2 3">
    <name type="scientific">Nguyenibacter vanlangensis</name>
    <dbReference type="NCBI Taxonomy" id="1216886"/>
    <lineage>
        <taxon>Bacteria</taxon>
        <taxon>Pseudomonadati</taxon>
        <taxon>Pseudomonadota</taxon>
        <taxon>Alphaproteobacteria</taxon>
        <taxon>Acetobacterales</taxon>
        <taxon>Acetobacteraceae</taxon>
        <taxon>Nguyenibacter</taxon>
    </lineage>
</organism>
<gene>
    <name evidence="2" type="ORF">HUK84_03640</name>
</gene>
<evidence type="ECO:0000313" key="3">
    <source>
        <dbReference type="Proteomes" id="UP000534870"/>
    </source>
</evidence>
<dbReference type="InterPro" id="IPR011990">
    <property type="entry name" value="TPR-like_helical_dom_sf"/>
</dbReference>
<dbReference type="SUPFAM" id="SSF48452">
    <property type="entry name" value="TPR-like"/>
    <property type="match status" value="1"/>
</dbReference>
<protein>
    <submittedName>
        <fullName evidence="2">Tetratricopeptide repeat protein</fullName>
    </submittedName>
</protein>
<dbReference type="Pfam" id="PF13432">
    <property type="entry name" value="TPR_16"/>
    <property type="match status" value="1"/>
</dbReference>
<dbReference type="SUPFAM" id="SSF53756">
    <property type="entry name" value="UDP-Glycosyltransferase/glycogen phosphorylase"/>
    <property type="match status" value="1"/>
</dbReference>
<sequence>MMTLSHTLPATPNAVLRQALELIRAGRFAEARSLLERLAERCDERADLLMAYALAGSHEPVAAANLFCVLADRHPQAVHPAYELIEMLAACKRRADAEPVLREVVRRTPHDGRALEALGELLIQLGRLDDAAAWLQKAVALRPDNITARNLMAACLSEQGRLAEADAIFRAILAEYPNDARTLANRGALLSTENAADLALAHYRQAIALNPHDARVRLNHSIALLKDGQYAPGWHEHEWRFRLPGRSAPRAATLMRSLTPDLNLRGKRILVTHEQGLGDTLMYLRYLPPLARRGAQLIISVPETLAGLVRRIPGVHHVICNTQPIPPHDWHCPFISLPRVFAATETPMGDLAPYLTADPNRIRHWRSYLPTNGRLNIGLVWAGAQRPDIAEAQIVDRKRSVRLDTLAPLGRVPGINLVSLQAGPSAREMTDMPEGMRLYDPMDAVRDMHDTAALIASLDAVVSVDTAVVHLAGAIGRPVIMMDRYDNCWRWLSKREDSPWYPTLRIVRQTRPRVWSDVVERVSAILGDMATQVAT</sequence>
<dbReference type="Gene3D" id="1.25.40.10">
    <property type="entry name" value="Tetratricopeptide repeat domain"/>
    <property type="match status" value="1"/>
</dbReference>
<reference evidence="2 3" key="1">
    <citation type="submission" date="2020-06" db="EMBL/GenBank/DDBJ databases">
        <title>Description of novel acetic acid bacteria.</title>
        <authorList>
            <person name="Sombolestani A."/>
        </authorList>
    </citation>
    <scope>NUCLEOTIDE SEQUENCE [LARGE SCALE GENOMIC DNA]</scope>
    <source>
        <strain evidence="2 3">LMG 31431</strain>
    </source>
</reference>
<comment type="caution">
    <text evidence="2">The sequence shown here is derived from an EMBL/GenBank/DDBJ whole genome shotgun (WGS) entry which is preliminary data.</text>
</comment>
<feature type="repeat" description="TPR" evidence="1">
    <location>
        <begin position="180"/>
        <end position="213"/>
    </location>
</feature>
<feature type="repeat" description="TPR" evidence="1">
    <location>
        <begin position="112"/>
        <end position="145"/>
    </location>
</feature>
<dbReference type="Pfam" id="PF13174">
    <property type="entry name" value="TPR_6"/>
    <property type="match status" value="1"/>
</dbReference>
<dbReference type="PANTHER" id="PTHR44809:SF1">
    <property type="entry name" value="PROTEIN O-MANNOSYL-TRANSFERASE TMTC1"/>
    <property type="match status" value="1"/>
</dbReference>
<proteinExistence type="predicted"/>